<proteinExistence type="predicted"/>
<gene>
    <name evidence="3" type="ORF">MPEAHAMD_3907</name>
</gene>
<dbReference type="RefSeq" id="WP_238192045.1">
    <property type="nucleotide sequence ID" value="NZ_BPQJ01000019.1"/>
</dbReference>
<evidence type="ECO:0000313" key="3">
    <source>
        <dbReference type="EMBL" id="GJD63736.1"/>
    </source>
</evidence>
<evidence type="ECO:0000256" key="2">
    <source>
        <dbReference type="SAM" id="SignalP"/>
    </source>
</evidence>
<evidence type="ECO:0000256" key="1">
    <source>
        <dbReference type="SAM" id="Coils"/>
    </source>
</evidence>
<reference evidence="3" key="2">
    <citation type="submission" date="2021-08" db="EMBL/GenBank/DDBJ databases">
        <authorList>
            <person name="Tani A."/>
            <person name="Ola A."/>
            <person name="Ogura Y."/>
            <person name="Katsura K."/>
            <person name="Hayashi T."/>
        </authorList>
    </citation>
    <scope>NUCLEOTIDE SEQUENCE</scope>
    <source>
        <strain evidence="3">JCM 32048</strain>
    </source>
</reference>
<sequence>MTRLALLAVGLLVSAAARAEEPSPEFLGAALQAMQVQRDQALNQAVMANAQLALAKAEAARLRRELDLAKAGPTPSPETK</sequence>
<keyword evidence="4" id="KW-1185">Reference proteome</keyword>
<reference evidence="3" key="1">
    <citation type="journal article" date="2016" name="Front. Microbiol.">
        <title>Genome Sequence of the Piezophilic, Mesophilic Sulfate-Reducing Bacterium Desulfovibrio indicus J2T.</title>
        <authorList>
            <person name="Cao J."/>
            <person name="Maignien L."/>
            <person name="Shao Z."/>
            <person name="Alain K."/>
            <person name="Jebbar M."/>
        </authorList>
    </citation>
    <scope>NUCLEOTIDE SEQUENCE</scope>
    <source>
        <strain evidence="3">JCM 32048</strain>
    </source>
</reference>
<feature type="chain" id="PRO_5041218665" description="Transporter" evidence="2">
    <location>
        <begin position="20"/>
        <end position="80"/>
    </location>
</feature>
<comment type="caution">
    <text evidence="3">The sequence shown here is derived from an EMBL/GenBank/DDBJ whole genome shotgun (WGS) entry which is preliminary data.</text>
</comment>
<evidence type="ECO:0000313" key="4">
    <source>
        <dbReference type="Proteomes" id="UP001055286"/>
    </source>
</evidence>
<accession>A0AA37HD29</accession>
<feature type="coiled-coil region" evidence="1">
    <location>
        <begin position="31"/>
        <end position="72"/>
    </location>
</feature>
<keyword evidence="2" id="KW-0732">Signal</keyword>
<organism evidence="3 4">
    <name type="scientific">Methylobacterium frigidaeris</name>
    <dbReference type="NCBI Taxonomy" id="2038277"/>
    <lineage>
        <taxon>Bacteria</taxon>
        <taxon>Pseudomonadati</taxon>
        <taxon>Pseudomonadota</taxon>
        <taxon>Alphaproteobacteria</taxon>
        <taxon>Hyphomicrobiales</taxon>
        <taxon>Methylobacteriaceae</taxon>
        <taxon>Methylobacterium</taxon>
    </lineage>
</organism>
<dbReference type="AlphaFoldDB" id="A0AA37HD29"/>
<dbReference type="Proteomes" id="UP001055286">
    <property type="component" value="Unassembled WGS sequence"/>
</dbReference>
<feature type="signal peptide" evidence="2">
    <location>
        <begin position="1"/>
        <end position="19"/>
    </location>
</feature>
<dbReference type="EMBL" id="BPQJ01000019">
    <property type="protein sequence ID" value="GJD63736.1"/>
    <property type="molecule type" value="Genomic_DNA"/>
</dbReference>
<evidence type="ECO:0008006" key="5">
    <source>
        <dbReference type="Google" id="ProtNLM"/>
    </source>
</evidence>
<keyword evidence="1" id="KW-0175">Coiled coil</keyword>
<protein>
    <recommendedName>
        <fullName evidence="5">Transporter</fullName>
    </recommendedName>
</protein>
<name>A0AA37HD29_9HYPH</name>